<dbReference type="PANTHER" id="PTHR12277:SF79">
    <property type="entry name" value="XAA-PRO DIPEPTIDYL-PEPTIDASE-RELATED"/>
    <property type="match status" value="1"/>
</dbReference>
<dbReference type="Proteomes" id="UP000245368">
    <property type="component" value="Chromosome"/>
</dbReference>
<dbReference type="GO" id="GO:0016787">
    <property type="term" value="F:hydrolase activity"/>
    <property type="evidence" value="ECO:0007669"/>
    <property type="project" value="UniProtKB-KW"/>
</dbReference>
<dbReference type="PANTHER" id="PTHR12277">
    <property type="entry name" value="ALPHA/BETA HYDROLASE DOMAIN-CONTAINING PROTEIN"/>
    <property type="match status" value="1"/>
</dbReference>
<dbReference type="EMBL" id="CP029494">
    <property type="protein sequence ID" value="AWN22458.1"/>
    <property type="molecule type" value="Genomic_DNA"/>
</dbReference>
<sequence length="403" mass="44505">MTPRSSFPLVARVLLGVGLGVAATLGTGWYYADELVRARPVKRPVPRTRVWSVSREGTETLLKLTRNAVTARAGVLTLDWDRADGGALLGPVIEGGSGWVTRPLLRGGVYLHPGLSVRPSSMGLGTPAGRGLVFDNLTLEGEHGPLPAWFVPGQPAAGQSGEATTDWVIIMHGYQGLRQDALRFLPTYHDLGLNSLVVTYRNAHGAGRTPQGVYRLSADEWEDLEVAVRYARAQGARRIVLMGLSMGGSITLAFMRRSPLSQHIDGVILDSPALEWRELIRHHAVRYRLPVFLAPIVAKLTTLKSGQDFDAVDHFQHAHVYDRHMLIFHGSADNTVPVRQLDRLAEARPDLIEYVRVEGGEHLRNWNMDPERYERHLRQYLHRMLGSAGSSPTTSSSKENPHA</sequence>
<keyword evidence="4" id="KW-1185">Reference proteome</keyword>
<reference evidence="3 4" key="1">
    <citation type="submission" date="2018-05" db="EMBL/GenBank/DDBJ databases">
        <title>Complete Genome Sequence of Deinococcus sp. strain 17bor-2.</title>
        <authorList>
            <person name="Srinivasan S."/>
        </authorList>
    </citation>
    <scope>NUCLEOTIDE SEQUENCE [LARGE SCALE GENOMIC DNA]</scope>
    <source>
        <strain evidence="3 4">17bor-2</strain>
    </source>
</reference>
<organism evidence="3 4">
    <name type="scientific">Deinococcus irradiatisoli</name>
    <dbReference type="NCBI Taxonomy" id="2202254"/>
    <lineage>
        <taxon>Bacteria</taxon>
        <taxon>Thermotogati</taxon>
        <taxon>Deinococcota</taxon>
        <taxon>Deinococci</taxon>
        <taxon>Deinococcales</taxon>
        <taxon>Deinococcaceae</taxon>
        <taxon>Deinococcus</taxon>
    </lineage>
</organism>
<evidence type="ECO:0000313" key="4">
    <source>
        <dbReference type="Proteomes" id="UP000245368"/>
    </source>
</evidence>
<evidence type="ECO:0000256" key="1">
    <source>
        <dbReference type="SAM" id="Phobius"/>
    </source>
</evidence>
<keyword evidence="3" id="KW-0378">Hydrolase</keyword>
<dbReference type="InterPro" id="IPR029058">
    <property type="entry name" value="AB_hydrolase_fold"/>
</dbReference>
<feature type="domain" description="Serine aminopeptidase S33" evidence="2">
    <location>
        <begin position="168"/>
        <end position="285"/>
    </location>
</feature>
<dbReference type="InterPro" id="IPR022742">
    <property type="entry name" value="Hydrolase_4"/>
</dbReference>
<dbReference type="KEGG" id="dez:DKM44_03740"/>
<evidence type="ECO:0000259" key="2">
    <source>
        <dbReference type="Pfam" id="PF12146"/>
    </source>
</evidence>
<keyword evidence="1" id="KW-0812">Transmembrane</keyword>
<name>A0A2Z3JKL4_9DEIO</name>
<protein>
    <submittedName>
        <fullName evidence="3">Alpha/beta hydrolase</fullName>
    </submittedName>
</protein>
<feature type="transmembrane region" description="Helical" evidence="1">
    <location>
        <begin position="12"/>
        <end position="32"/>
    </location>
</feature>
<keyword evidence="1" id="KW-0472">Membrane</keyword>
<dbReference type="AlphaFoldDB" id="A0A2Z3JKL4"/>
<dbReference type="Pfam" id="PF12146">
    <property type="entry name" value="Hydrolase_4"/>
    <property type="match status" value="1"/>
</dbReference>
<dbReference type="OrthoDB" id="9776685at2"/>
<gene>
    <name evidence="3" type="ORF">DKM44_03740</name>
</gene>
<accession>A0A2Z3JKL4</accession>
<evidence type="ECO:0000313" key="3">
    <source>
        <dbReference type="EMBL" id="AWN22458.1"/>
    </source>
</evidence>
<proteinExistence type="predicted"/>
<dbReference type="SUPFAM" id="SSF53474">
    <property type="entry name" value="alpha/beta-Hydrolases"/>
    <property type="match status" value="1"/>
</dbReference>
<dbReference type="RefSeq" id="WP_109825544.1">
    <property type="nucleotide sequence ID" value="NZ_CP029494.1"/>
</dbReference>
<keyword evidence="1" id="KW-1133">Transmembrane helix</keyword>
<dbReference type="Gene3D" id="3.40.50.1820">
    <property type="entry name" value="alpha/beta hydrolase"/>
    <property type="match status" value="1"/>
</dbReference>